<organism evidence="3 4">
    <name type="scientific">Xanthocytophaga flava</name>
    <dbReference type="NCBI Taxonomy" id="3048013"/>
    <lineage>
        <taxon>Bacteria</taxon>
        <taxon>Pseudomonadati</taxon>
        <taxon>Bacteroidota</taxon>
        <taxon>Cytophagia</taxon>
        <taxon>Cytophagales</taxon>
        <taxon>Rhodocytophagaceae</taxon>
        <taxon>Xanthocytophaga</taxon>
    </lineage>
</organism>
<evidence type="ECO:0000313" key="3">
    <source>
        <dbReference type="EMBL" id="MDJ1485846.1"/>
    </source>
</evidence>
<keyword evidence="1" id="KW-0812">Transmembrane</keyword>
<dbReference type="InterPro" id="IPR036890">
    <property type="entry name" value="HATPase_C_sf"/>
</dbReference>
<feature type="domain" description="Signal transduction histidine kinase internal region" evidence="2">
    <location>
        <begin position="185"/>
        <end position="262"/>
    </location>
</feature>
<reference evidence="3" key="1">
    <citation type="submission" date="2023-05" db="EMBL/GenBank/DDBJ databases">
        <authorList>
            <person name="Zhang X."/>
        </authorList>
    </citation>
    <scope>NUCLEOTIDE SEQUENCE</scope>
    <source>
        <strain evidence="3">YF14B1</strain>
    </source>
</reference>
<sequence>MSDKLRNLCEMDFSDYLIAYRSKYRIKAHILFWLAVVLLSVTTNYFGDKNYSIIQALVYAITLLISQLLSAYFLAYFIFPRFWDQRKYFSSILLWLLGVYLLSVFSRILVVYGAEPIIFRLTGDVPVDETEPIAVIFTDLYKLFKVYFYFTLSIPFVFLAFKFFKAQHELYEKNLVLENQKIISELELLKAQLNPHFLFNTLNNIYSLSLYNSPQTSDAIGRLSGILDYLLFQSKRRFVPVSHEWKIVVDYCELERLRYDQDLKLEMTCEVETDTDIIPLILVSLVENAFKHGAGSETDSPWIKISLKSTTECIGFEVTNTYVEHVAPIEKQQGLGLQNIQRQLSLTYGGKQTLNFNRENGIFSVALKINRS</sequence>
<dbReference type="Pfam" id="PF06580">
    <property type="entry name" value="His_kinase"/>
    <property type="match status" value="1"/>
</dbReference>
<dbReference type="InterPro" id="IPR050640">
    <property type="entry name" value="Bact_2-comp_sensor_kinase"/>
</dbReference>
<gene>
    <name evidence="3" type="ORF">QNI16_35520</name>
</gene>
<accession>A0AAE3QZ08</accession>
<feature type="transmembrane region" description="Helical" evidence="1">
    <location>
        <begin position="53"/>
        <end position="79"/>
    </location>
</feature>
<comment type="caution">
    <text evidence="3">The sequence shown here is derived from an EMBL/GenBank/DDBJ whole genome shotgun (WGS) entry which is preliminary data.</text>
</comment>
<dbReference type="Proteomes" id="UP001241110">
    <property type="component" value="Unassembled WGS sequence"/>
</dbReference>
<evidence type="ECO:0000313" key="4">
    <source>
        <dbReference type="Proteomes" id="UP001241110"/>
    </source>
</evidence>
<dbReference type="PANTHER" id="PTHR34220">
    <property type="entry name" value="SENSOR HISTIDINE KINASE YPDA"/>
    <property type="match status" value="1"/>
</dbReference>
<keyword evidence="3" id="KW-0418">Kinase</keyword>
<dbReference type="EMBL" id="JASJOS010000024">
    <property type="protein sequence ID" value="MDJ1485846.1"/>
    <property type="molecule type" value="Genomic_DNA"/>
</dbReference>
<evidence type="ECO:0000256" key="1">
    <source>
        <dbReference type="SAM" id="Phobius"/>
    </source>
</evidence>
<protein>
    <submittedName>
        <fullName evidence="3">Histidine kinase</fullName>
    </submittedName>
</protein>
<keyword evidence="1" id="KW-0472">Membrane</keyword>
<feature type="transmembrane region" description="Helical" evidence="1">
    <location>
        <begin position="146"/>
        <end position="164"/>
    </location>
</feature>
<keyword evidence="3" id="KW-0808">Transferase</keyword>
<dbReference type="GO" id="GO:0016020">
    <property type="term" value="C:membrane"/>
    <property type="evidence" value="ECO:0007669"/>
    <property type="project" value="InterPro"/>
</dbReference>
<proteinExistence type="predicted"/>
<feature type="transmembrane region" description="Helical" evidence="1">
    <location>
        <begin position="30"/>
        <end position="47"/>
    </location>
</feature>
<name>A0AAE3QZ08_9BACT</name>
<keyword evidence="1" id="KW-1133">Transmembrane helix</keyword>
<dbReference type="SUPFAM" id="SSF55874">
    <property type="entry name" value="ATPase domain of HSP90 chaperone/DNA topoisomerase II/histidine kinase"/>
    <property type="match status" value="1"/>
</dbReference>
<dbReference type="PANTHER" id="PTHR34220:SF7">
    <property type="entry name" value="SENSOR HISTIDINE KINASE YPDA"/>
    <property type="match status" value="1"/>
</dbReference>
<evidence type="ECO:0000259" key="2">
    <source>
        <dbReference type="Pfam" id="PF06580"/>
    </source>
</evidence>
<feature type="transmembrane region" description="Helical" evidence="1">
    <location>
        <begin position="91"/>
        <end position="114"/>
    </location>
</feature>
<dbReference type="InterPro" id="IPR010559">
    <property type="entry name" value="Sig_transdc_His_kin_internal"/>
</dbReference>
<dbReference type="GO" id="GO:0000155">
    <property type="term" value="F:phosphorelay sensor kinase activity"/>
    <property type="evidence" value="ECO:0007669"/>
    <property type="project" value="InterPro"/>
</dbReference>
<dbReference type="AlphaFoldDB" id="A0AAE3QZ08"/>
<dbReference type="Gene3D" id="3.30.565.10">
    <property type="entry name" value="Histidine kinase-like ATPase, C-terminal domain"/>
    <property type="match status" value="1"/>
</dbReference>